<gene>
    <name evidence="1" type="ORF">JGI1_01779</name>
</gene>
<name>A0A0S4N868_9BACT</name>
<dbReference type="AlphaFoldDB" id="A0A0S4N868"/>
<evidence type="ECO:0000313" key="2">
    <source>
        <dbReference type="Proteomes" id="UP000320623"/>
    </source>
</evidence>
<protein>
    <submittedName>
        <fullName evidence="1">Uncharacterized protein</fullName>
    </submittedName>
</protein>
<dbReference type="RefSeq" id="WP_181180316.1">
    <property type="nucleotide sequence ID" value="NZ_FAOO01000013.1"/>
</dbReference>
<dbReference type="Proteomes" id="UP000320623">
    <property type="component" value="Unassembled WGS sequence"/>
</dbReference>
<reference evidence="2" key="1">
    <citation type="submission" date="2015-11" db="EMBL/GenBank/DDBJ databases">
        <authorList>
            <person name="Varghese N."/>
        </authorList>
    </citation>
    <scope>NUCLEOTIDE SEQUENCE [LARGE SCALE GENOMIC DNA]</scope>
</reference>
<dbReference type="EMBL" id="FAOO01000013">
    <property type="protein sequence ID" value="CUU07374.1"/>
    <property type="molecule type" value="Genomic_DNA"/>
</dbReference>
<keyword evidence="2" id="KW-1185">Reference proteome</keyword>
<organism evidence="1 2">
    <name type="scientific">Candidatus Thermokryptus mobilis</name>
    <dbReference type="NCBI Taxonomy" id="1643428"/>
    <lineage>
        <taxon>Bacteria</taxon>
        <taxon>Pseudomonadati</taxon>
        <taxon>Candidatus Kryptoniota</taxon>
        <taxon>Candidatus Thermokryptus</taxon>
    </lineage>
</organism>
<accession>A0A0S4N868</accession>
<evidence type="ECO:0000313" key="1">
    <source>
        <dbReference type="EMBL" id="CUU07374.1"/>
    </source>
</evidence>
<sequence>MNKNLQEIIKLYSVGSSQELQSFLNSLSKPTLMSTLIDFLTIYFNDKNSSKLYIAGYEPIEEKLGYNGYKLTVGARGLKRIRIKT</sequence>
<dbReference type="STRING" id="1643428.GCA_001442855_01743"/>
<proteinExistence type="predicted"/>